<organism evidence="1 2">
    <name type="scientific">Antrihabitans cavernicola</name>
    <dbReference type="NCBI Taxonomy" id="2495913"/>
    <lineage>
        <taxon>Bacteria</taxon>
        <taxon>Bacillati</taxon>
        <taxon>Actinomycetota</taxon>
        <taxon>Actinomycetes</taxon>
        <taxon>Mycobacteriales</taxon>
        <taxon>Nocardiaceae</taxon>
        <taxon>Antrihabitans</taxon>
    </lineage>
</organism>
<proteinExistence type="predicted"/>
<sequence>MYNKQSILSIIANFPPELWDWLIPHGPAITSRIDRVSLNPQPLPPRIALQVGAANVAQQIAAAASSAADGAESRLLEQAIEDWCGTPVPGRPIPWPHKWPVPPGVGPRGPQPDPWDLAEMYAVAALAFASISARTADADLSVSFGAASEKLAASAVEVQQVG</sequence>
<dbReference type="EMBL" id="VLNY01000025">
    <property type="protein sequence ID" value="KAA0016762.1"/>
    <property type="molecule type" value="Genomic_DNA"/>
</dbReference>
<comment type="caution">
    <text evidence="1">The sequence shown here is derived from an EMBL/GenBank/DDBJ whole genome shotgun (WGS) entry which is preliminary data.</text>
</comment>
<dbReference type="RefSeq" id="WP_149433142.1">
    <property type="nucleotide sequence ID" value="NZ_VLNY01000025.1"/>
</dbReference>
<keyword evidence="2" id="KW-1185">Reference proteome</keyword>
<accession>A0A5A7S105</accession>
<name>A0A5A7S105_9NOCA</name>
<evidence type="ECO:0000313" key="2">
    <source>
        <dbReference type="Proteomes" id="UP000322244"/>
    </source>
</evidence>
<evidence type="ECO:0000313" key="1">
    <source>
        <dbReference type="EMBL" id="KAA0016762.1"/>
    </source>
</evidence>
<gene>
    <name evidence="1" type="ORF">FOY51_25795</name>
</gene>
<dbReference type="Proteomes" id="UP000322244">
    <property type="component" value="Unassembled WGS sequence"/>
</dbReference>
<dbReference type="OrthoDB" id="4843510at2"/>
<dbReference type="AlphaFoldDB" id="A0A5A7S105"/>
<reference evidence="1 2" key="1">
    <citation type="submission" date="2019-07" db="EMBL/GenBank/DDBJ databases">
        <title>Rhodococcus cavernicolus sp. nov., isolated from a cave.</title>
        <authorList>
            <person name="Lee S.D."/>
        </authorList>
    </citation>
    <scope>NUCLEOTIDE SEQUENCE [LARGE SCALE GENOMIC DNA]</scope>
    <source>
        <strain evidence="1 2">C1-24</strain>
    </source>
</reference>
<protein>
    <submittedName>
        <fullName evidence="1">Uncharacterized protein</fullName>
    </submittedName>
</protein>